<dbReference type="Gene3D" id="1.25.40.10">
    <property type="entry name" value="Tetratricopeptide repeat domain"/>
    <property type="match status" value="1"/>
</dbReference>
<dbReference type="InterPro" id="IPR011990">
    <property type="entry name" value="TPR-like_helical_dom_sf"/>
</dbReference>
<gene>
    <name evidence="1" type="ORF">VZ95_07610</name>
</gene>
<comment type="caution">
    <text evidence="1">The sequence shown here is derived from an EMBL/GenBank/DDBJ whole genome shotgun (WGS) entry which is preliminary data.</text>
</comment>
<dbReference type="Proteomes" id="UP000033774">
    <property type="component" value="Unassembled WGS sequence"/>
</dbReference>
<reference evidence="1 2" key="1">
    <citation type="submission" date="2015-03" db="EMBL/GenBank/DDBJ databases">
        <title>Draft genome sequence of Elstera litoralis.</title>
        <authorList>
            <person name="Rahalkar M.C."/>
            <person name="Dhakephalkar P.K."/>
            <person name="Pore S.D."/>
            <person name="Arora P."/>
            <person name="Kapse N.G."/>
            <person name="Pandit P.S."/>
        </authorList>
    </citation>
    <scope>NUCLEOTIDE SEQUENCE [LARGE SCALE GENOMIC DNA]</scope>
    <source>
        <strain evidence="1 2">Dia-1</strain>
    </source>
</reference>
<protein>
    <submittedName>
        <fullName evidence="1">Membrane protein</fullName>
    </submittedName>
</protein>
<sequence>MSSSNAILEFWFGGEEPQRFRPEWFNGGEAFDQEIARRFQMEIGQALSSGLDGWDGMPRSALALVLLLDQFPRNAYRGTPLAFAGDIRAQEVTLMGLERGYQQRFTPLERLFFYLPLEHAENLALQDRSVELMRQLEAEAPELAKAQLADYAERHRDVIARFGRFPHRNEILGRDSTPEEFQFLAEPGSSF</sequence>
<dbReference type="Pfam" id="PF06041">
    <property type="entry name" value="DUF924"/>
    <property type="match status" value="1"/>
</dbReference>
<dbReference type="EMBL" id="LAJY01000166">
    <property type="protein sequence ID" value="KJV10039.1"/>
    <property type="molecule type" value="Genomic_DNA"/>
</dbReference>
<name>A0A0F3IWP6_9PROT</name>
<organism evidence="1 2">
    <name type="scientific">Elstera litoralis</name>
    <dbReference type="NCBI Taxonomy" id="552518"/>
    <lineage>
        <taxon>Bacteria</taxon>
        <taxon>Pseudomonadati</taxon>
        <taxon>Pseudomonadota</taxon>
        <taxon>Alphaproteobacteria</taxon>
        <taxon>Rhodospirillales</taxon>
        <taxon>Rhodospirillaceae</taxon>
        <taxon>Elstera</taxon>
    </lineage>
</organism>
<accession>A0A0F3IWP6</accession>
<dbReference type="InterPro" id="IPR010323">
    <property type="entry name" value="DUF924"/>
</dbReference>
<evidence type="ECO:0000313" key="2">
    <source>
        <dbReference type="Proteomes" id="UP000033774"/>
    </source>
</evidence>
<dbReference type="RefSeq" id="WP_045775319.1">
    <property type="nucleotide sequence ID" value="NZ_LAJY01000166.1"/>
</dbReference>
<dbReference type="AlphaFoldDB" id="A0A0F3IWP6"/>
<dbReference type="PATRIC" id="fig|552518.3.peg.709"/>
<dbReference type="Gene3D" id="1.20.58.320">
    <property type="entry name" value="TPR-like"/>
    <property type="match status" value="1"/>
</dbReference>
<keyword evidence="2" id="KW-1185">Reference proteome</keyword>
<proteinExistence type="predicted"/>
<dbReference type="SUPFAM" id="SSF48452">
    <property type="entry name" value="TPR-like"/>
    <property type="match status" value="1"/>
</dbReference>
<evidence type="ECO:0000313" key="1">
    <source>
        <dbReference type="EMBL" id="KJV10039.1"/>
    </source>
</evidence>